<evidence type="ECO:0000256" key="1">
    <source>
        <dbReference type="SAM" id="SignalP"/>
    </source>
</evidence>
<organism evidence="3 4">
    <name type="scientific">Chryseobacterium caseinilyticum</name>
    <dbReference type="NCBI Taxonomy" id="2771428"/>
    <lineage>
        <taxon>Bacteria</taxon>
        <taxon>Pseudomonadati</taxon>
        <taxon>Bacteroidota</taxon>
        <taxon>Flavobacteriia</taxon>
        <taxon>Flavobacteriales</taxon>
        <taxon>Weeksellaceae</taxon>
        <taxon>Chryseobacterium group</taxon>
        <taxon>Chryseobacterium</taxon>
    </lineage>
</organism>
<dbReference type="InterPro" id="IPR049804">
    <property type="entry name" value="Choice_anch_L"/>
</dbReference>
<keyword evidence="1" id="KW-0732">Signal</keyword>
<feature type="domain" description="PKD/Chitinase" evidence="2">
    <location>
        <begin position="1389"/>
        <end position="1460"/>
    </location>
</feature>
<name>A0ABR8ZGP7_9FLAO</name>
<dbReference type="SMART" id="SM00089">
    <property type="entry name" value="PKD"/>
    <property type="match status" value="3"/>
</dbReference>
<dbReference type="InterPro" id="IPR026341">
    <property type="entry name" value="T9SS_type_B"/>
</dbReference>
<sequence length="1692" mass="175227">MKLPSLFLFLFAFSSLLTAQRNVTQTVDKPSPETMKAGAFIDVNTPAYPQSNYSITQLIKDVLIKGGSTCTNNVSNVVVSPNLAVNNVGRSWGYFNKGTTAFPFNDGIVLTTGNAQSTGNSYDSSVLSSTLTTNGDADLATALNISNNDLNDATFIEFDFIPSNNTITFKYIFASEEYDLDFPCSFTDGFALLLKKAGDPAYTNLAVLPGGAGPVSVTNIHPAITGQATNCAAKNPIYFAGYNTTNIQTNFRGRTIPLTATATVIPGQTYHFKMVLADFLDRKYNSGVFLQAGSFDIGVQLSTPNGAVLPASTSICQGSSLQINTNSQAAGSTYQWYLNGNPIQGATGSSYTVTAAGTYSVAVTAPGNNCPGTAQIVVAVDPLPVVQNTSLSVCSTSNTATFNLTSAQNAISTVPGLIFTYYSNLTDAQAANNNTIATPTAFVSGNATIYAVVNNGTCKNIANVTLNVVPTPVSQITASAPTICFGGNVILTSNIATGNVWSTGETTQSITVTNAGTYTVTTTVANCTGSPASITLTKETDPNLQIAGSLLLCDTPNILTASANGTGNIYTWSTGATGSTLSVSTAGTYTVNVKTPANCEYTKSVTVTQGVVPSVQNTSLSVCSSANTAVFNLNSAQANISTTAGVTFDFYANQADAIAGNANTIAAPATYTSGNTVIYVKVKSATCSKIAELQLVVAQQSVITVTGTSPTICFGGSVVLTSSSTTGNVWSTGETTQSITVTNAGTYTVTASSGNCVSAPASFTLTKESDPNVQIAGVLVLCDSPNILTASSTGTGNTYLWSNGATSNTASVSTAGIYTVTVTTPANCSYTKSVTVTQGVVPVVQNSSLSVCSTTTTGVFNLNSAQTAISTTAGVTFDYYSNQADAIAGNANTIASPGAYTSGNTVIYVRVKSATCFKIAQLQLTVASQAVATITSSSPTICFGGSVVLTSSSSTGNVWSTGAITQSITVNNAGTYTVTVTTGNCSSAPASIVITKESDPNVQIGGNLILCDVPNILTASANGSGNSYLWSNGSTANTLTVSTAGNYTVTVTTPANCQYTKSVTVTQGTVPVVQNSSLSVCSATATALFNLTSAQSNISTTSGVTFDYYLNQADAIAGNANTITTPAAFTSASTIIYVRVKSSTCSKIVQLQVTVNQIPTPVITASSPTICFGGSVTLTSNITTGNTWSTGATTQSITVTNAGTYTLTYSNNVCTSQPASITLTKESDPNVQITGNLMFCQGSSTVLTATANGTGNTYSWSNGGTTGSTTVTTAGVYTVTVTTSAGCQYQKSVTVQADPLITVNITPTNQIITCNNPQITLNASTSVYQPGATFQWTSTNGGVIVSGANTLTPVISNGGTYTLTITSATPLGCVKQASITILKDTNPPVLTLIAPATKICLGQSINLTASGAATYTWTGLPGNGATQTVSPTTTTTYTVTGIGANGCAATTPATLTITVVPEIESTLKNVEICKGDIGILDAGAGPNYTYLWNTGETSQTISVQTAGNYSVTINNTVCTKVFQAVVSYILVPVIKEVIYKDNTLTINATNNGSIPLEYSIDGGVSWQGSNVFTHVLKNSLYDIRVRNRSSSCTASISYYTFFMTNAITPNNDGINDVIDFTEISKYGNFEGNIFDKYGKSLFKPSVKTPVWDGKYIGRPLPTDTYWYRLFWKDKVTGNPVEISGWILLKNRD</sequence>
<evidence type="ECO:0000313" key="3">
    <source>
        <dbReference type="EMBL" id="MBD8084481.1"/>
    </source>
</evidence>
<feature type="domain" description="PKD/Chitinase" evidence="2">
    <location>
        <begin position="305"/>
        <end position="383"/>
    </location>
</feature>
<dbReference type="Proteomes" id="UP000637299">
    <property type="component" value="Unassembled WGS sequence"/>
</dbReference>
<proteinExistence type="predicted"/>
<keyword evidence="4" id="KW-1185">Reference proteome</keyword>
<dbReference type="NCBIfam" id="NF038133">
    <property type="entry name" value="choice_anch_L"/>
    <property type="match status" value="1"/>
</dbReference>
<gene>
    <name evidence="3" type="ORF">IC610_18900</name>
</gene>
<accession>A0ABR8ZGP7</accession>
<dbReference type="Pfam" id="PF13585">
    <property type="entry name" value="CHU_C"/>
    <property type="match status" value="1"/>
</dbReference>
<feature type="signal peptide" evidence="1">
    <location>
        <begin position="1"/>
        <end position="19"/>
    </location>
</feature>
<evidence type="ECO:0000313" key="4">
    <source>
        <dbReference type="Proteomes" id="UP000637299"/>
    </source>
</evidence>
<feature type="chain" id="PRO_5046742838" evidence="1">
    <location>
        <begin position="20"/>
        <end position="1692"/>
    </location>
</feature>
<dbReference type="RefSeq" id="WP_191738270.1">
    <property type="nucleotide sequence ID" value="NZ_JACYFS010000010.1"/>
</dbReference>
<feature type="domain" description="PKD/Chitinase" evidence="2">
    <location>
        <begin position="931"/>
        <end position="997"/>
    </location>
</feature>
<protein>
    <submittedName>
        <fullName evidence="3">Choice-of-anchor L domain-containing protein</fullName>
    </submittedName>
</protein>
<dbReference type="InterPro" id="IPR022409">
    <property type="entry name" value="PKD/Chitinase_dom"/>
</dbReference>
<reference evidence="3 4" key="1">
    <citation type="submission" date="2020-09" db="EMBL/GenBank/DDBJ databases">
        <title>Genome seq and assembly of Chryseobacterium sp.</title>
        <authorList>
            <person name="Chhetri G."/>
        </authorList>
    </citation>
    <scope>NUCLEOTIDE SEQUENCE [LARGE SCALE GENOMIC DNA]</scope>
    <source>
        <strain evidence="3 4">GCR10</strain>
    </source>
</reference>
<dbReference type="InterPro" id="IPR013783">
    <property type="entry name" value="Ig-like_fold"/>
</dbReference>
<dbReference type="EMBL" id="JACYFS010000010">
    <property type="protein sequence ID" value="MBD8084481.1"/>
    <property type="molecule type" value="Genomic_DNA"/>
</dbReference>
<comment type="caution">
    <text evidence="3">The sequence shown here is derived from an EMBL/GenBank/DDBJ whole genome shotgun (WGS) entry which is preliminary data.</text>
</comment>
<evidence type="ECO:0000259" key="2">
    <source>
        <dbReference type="SMART" id="SM00089"/>
    </source>
</evidence>
<dbReference type="NCBIfam" id="TIGR04131">
    <property type="entry name" value="Bac_Flav_CTERM"/>
    <property type="match status" value="1"/>
</dbReference>
<dbReference type="Gene3D" id="2.60.40.10">
    <property type="entry name" value="Immunoglobulins"/>
    <property type="match status" value="1"/>
</dbReference>